<dbReference type="Pfam" id="PF01497">
    <property type="entry name" value="Peripla_BP_2"/>
    <property type="match status" value="1"/>
</dbReference>
<gene>
    <name evidence="8" type="ORF">AUCHE_25_00110</name>
</gene>
<feature type="chain" id="PRO_5038914645" evidence="6">
    <location>
        <begin position="22"/>
        <end position="345"/>
    </location>
</feature>
<dbReference type="CDD" id="cd01146">
    <property type="entry name" value="FhuD"/>
    <property type="match status" value="1"/>
</dbReference>
<dbReference type="PANTHER" id="PTHR30532:SF24">
    <property type="entry name" value="FERRIC ENTEROBACTIN-BINDING PERIPLASMIC PROTEIN FEPB"/>
    <property type="match status" value="1"/>
</dbReference>
<dbReference type="Gene3D" id="3.40.50.1980">
    <property type="entry name" value="Nitrogenase molybdenum iron protein domain"/>
    <property type="match status" value="2"/>
</dbReference>
<comment type="subcellular location">
    <subcellularLocation>
        <location evidence="1">Cell envelope</location>
    </subcellularLocation>
</comment>
<comment type="similarity">
    <text evidence="2">Belongs to the bacterial solute-binding protein 8 family.</text>
</comment>
<evidence type="ECO:0000256" key="6">
    <source>
        <dbReference type="SAM" id="SignalP"/>
    </source>
</evidence>
<dbReference type="InterPro" id="IPR002491">
    <property type="entry name" value="ABC_transptr_periplasmic_BD"/>
</dbReference>
<dbReference type="STRING" id="100225.SAMN05421595_2466"/>
<dbReference type="SUPFAM" id="SSF53807">
    <property type="entry name" value="Helical backbone' metal receptor"/>
    <property type="match status" value="1"/>
</dbReference>
<dbReference type="Proteomes" id="UP000008495">
    <property type="component" value="Unassembled WGS sequence"/>
</dbReference>
<protein>
    <submittedName>
        <fullName evidence="8">Putative iron-siderophore ABC transporter substrate-binding protein</fullName>
    </submittedName>
</protein>
<evidence type="ECO:0000256" key="1">
    <source>
        <dbReference type="ARBA" id="ARBA00004196"/>
    </source>
</evidence>
<dbReference type="eggNOG" id="COG0614">
    <property type="taxonomic scope" value="Bacteria"/>
</dbReference>
<dbReference type="GO" id="GO:1901678">
    <property type="term" value="P:iron coordination entity transport"/>
    <property type="evidence" value="ECO:0007669"/>
    <property type="project" value="UniProtKB-ARBA"/>
</dbReference>
<feature type="region of interest" description="Disordered" evidence="5">
    <location>
        <begin position="21"/>
        <end position="44"/>
    </location>
</feature>
<evidence type="ECO:0000313" key="8">
    <source>
        <dbReference type="EMBL" id="GAB79430.1"/>
    </source>
</evidence>
<dbReference type="RefSeq" id="WP_006504188.1">
    <property type="nucleotide sequence ID" value="NZ_BAGZ01000025.1"/>
</dbReference>
<accession>K6VVR2</accession>
<evidence type="ECO:0000313" key="9">
    <source>
        <dbReference type="Proteomes" id="UP000008495"/>
    </source>
</evidence>
<keyword evidence="9" id="KW-1185">Reference proteome</keyword>
<dbReference type="PANTHER" id="PTHR30532">
    <property type="entry name" value="IRON III DICITRATE-BINDING PERIPLASMIC PROTEIN"/>
    <property type="match status" value="1"/>
</dbReference>
<dbReference type="OrthoDB" id="1846031at2"/>
<organism evidence="8 9">
    <name type="scientific">Austwickia chelonae NBRC 105200</name>
    <dbReference type="NCBI Taxonomy" id="1184607"/>
    <lineage>
        <taxon>Bacteria</taxon>
        <taxon>Bacillati</taxon>
        <taxon>Actinomycetota</taxon>
        <taxon>Actinomycetes</taxon>
        <taxon>Micrococcales</taxon>
        <taxon>Dermatophilaceae</taxon>
        <taxon>Austwickia</taxon>
    </lineage>
</organism>
<evidence type="ECO:0000256" key="3">
    <source>
        <dbReference type="ARBA" id="ARBA00022448"/>
    </source>
</evidence>
<comment type="caution">
    <text evidence="8">The sequence shown here is derived from an EMBL/GenBank/DDBJ whole genome shotgun (WGS) entry which is preliminary data.</text>
</comment>
<dbReference type="AlphaFoldDB" id="K6VVR2"/>
<dbReference type="EMBL" id="BAGZ01000025">
    <property type="protein sequence ID" value="GAB79430.1"/>
    <property type="molecule type" value="Genomic_DNA"/>
</dbReference>
<feature type="domain" description="Fe/B12 periplasmic-binding" evidence="7">
    <location>
        <begin position="64"/>
        <end position="339"/>
    </location>
</feature>
<evidence type="ECO:0000256" key="4">
    <source>
        <dbReference type="ARBA" id="ARBA00022729"/>
    </source>
</evidence>
<reference evidence="8 9" key="1">
    <citation type="submission" date="2012-08" db="EMBL/GenBank/DDBJ databases">
        <title>Whole genome shotgun sequence of Austwickia chelonae NBRC 105200.</title>
        <authorList>
            <person name="Yoshida I."/>
            <person name="Hosoyama A."/>
            <person name="Tsuchikane K."/>
            <person name="Katsumata H."/>
            <person name="Ando Y."/>
            <person name="Ohji S."/>
            <person name="Hamada M."/>
            <person name="Tamura T."/>
            <person name="Yamazoe A."/>
            <person name="Yamazaki S."/>
            <person name="Fujita N."/>
        </authorList>
    </citation>
    <scope>NUCLEOTIDE SEQUENCE [LARGE SCALE GENOMIC DNA]</scope>
    <source>
        <strain evidence="8 9">NBRC 105200</strain>
    </source>
</reference>
<dbReference type="PROSITE" id="PS50983">
    <property type="entry name" value="FE_B12_PBP"/>
    <property type="match status" value="1"/>
</dbReference>
<name>K6VVR2_9MICO</name>
<dbReference type="PROSITE" id="PS51257">
    <property type="entry name" value="PROKAR_LIPOPROTEIN"/>
    <property type="match status" value="1"/>
</dbReference>
<keyword evidence="4 6" id="KW-0732">Signal</keyword>
<evidence type="ECO:0000259" key="7">
    <source>
        <dbReference type="PROSITE" id="PS50983"/>
    </source>
</evidence>
<dbReference type="GO" id="GO:0030288">
    <property type="term" value="C:outer membrane-bounded periplasmic space"/>
    <property type="evidence" value="ECO:0007669"/>
    <property type="project" value="TreeGrafter"/>
</dbReference>
<evidence type="ECO:0000256" key="5">
    <source>
        <dbReference type="SAM" id="MobiDB-lite"/>
    </source>
</evidence>
<dbReference type="InterPro" id="IPR051313">
    <property type="entry name" value="Bact_iron-sidero_bind"/>
</dbReference>
<proteinExistence type="inferred from homology"/>
<evidence type="ECO:0000256" key="2">
    <source>
        <dbReference type="ARBA" id="ARBA00008814"/>
    </source>
</evidence>
<sequence length="345" mass="37178">MRPPRHLTATLVLALTLTSCATGPRGETKNDNPVKNPDSAPTDSFPINIDHALGTTTIEKAPQRIVTVGWSDHDVVAALGQAPVGATKVTWGGNDKGSTPWFDAKLQELGNPDITRIADTDGIDSEAIAKLNPDLILGVNSGIKQEEFDKLTKIAPTIAYPKAPWATSWEEQLDIIGRATGRSTAARTLREQTDRRIDEALAKYPQIKGKTAAWVWFTPTDLSTVGIYTTTDARPHMLRRFGLTDAPAVSELSNGPAFSTTISAEKAHTVESDVTLFYADDEQLKTLQTHPLISKLPALAANRYFASANNQEVLPLSSPTPLSIPAALDTFLPKLAQAVDGKPAR</sequence>
<feature type="signal peptide" evidence="6">
    <location>
        <begin position="1"/>
        <end position="21"/>
    </location>
</feature>
<keyword evidence="3" id="KW-0813">Transport</keyword>